<sequence length="68" mass="7729">MVMGSHLHGPLVVAALESGRDNGKIRAFLQHSNKIYSDWLQVHANSFSTFSRLHATMKLMDQRRNFCA</sequence>
<dbReference type="Proteomes" id="UP000887569">
    <property type="component" value="Unplaced"/>
</dbReference>
<dbReference type="AlphaFoldDB" id="A0A915A7T7"/>
<protein>
    <submittedName>
        <fullName evidence="2">Uncharacterized protein</fullName>
    </submittedName>
</protein>
<evidence type="ECO:0000313" key="1">
    <source>
        <dbReference type="Proteomes" id="UP000887569"/>
    </source>
</evidence>
<proteinExistence type="predicted"/>
<name>A0A915A7T7_PARUN</name>
<reference evidence="2" key="1">
    <citation type="submission" date="2022-11" db="UniProtKB">
        <authorList>
            <consortium name="WormBaseParasite"/>
        </authorList>
    </citation>
    <scope>IDENTIFICATION</scope>
</reference>
<accession>A0A915A7T7</accession>
<evidence type="ECO:0000313" key="2">
    <source>
        <dbReference type="WBParaSite" id="PgR002_g247_t04"/>
    </source>
</evidence>
<organism evidence="1 2">
    <name type="scientific">Parascaris univalens</name>
    <name type="common">Nematode worm</name>
    <dbReference type="NCBI Taxonomy" id="6257"/>
    <lineage>
        <taxon>Eukaryota</taxon>
        <taxon>Metazoa</taxon>
        <taxon>Ecdysozoa</taxon>
        <taxon>Nematoda</taxon>
        <taxon>Chromadorea</taxon>
        <taxon>Rhabditida</taxon>
        <taxon>Spirurina</taxon>
        <taxon>Ascaridomorpha</taxon>
        <taxon>Ascaridoidea</taxon>
        <taxon>Ascarididae</taxon>
        <taxon>Parascaris</taxon>
    </lineage>
</organism>
<keyword evidence="1" id="KW-1185">Reference proteome</keyword>
<dbReference type="WBParaSite" id="PgR002_g247_t04">
    <property type="protein sequence ID" value="PgR002_g247_t04"/>
    <property type="gene ID" value="PgR002_g247"/>
</dbReference>